<geneLocation type="plasmid" evidence="1 2">
    <name>PL100</name>
</geneLocation>
<dbReference type="HOGENOM" id="CLU_2930186_0_0_2"/>
<keyword evidence="1" id="KW-0614">Plasmid</keyword>
<name>G0LNB1_HALWC</name>
<proteinExistence type="predicted"/>
<protein>
    <submittedName>
        <fullName evidence="1">Uncharacterized protein</fullName>
    </submittedName>
</protein>
<accession>G0LNB1</accession>
<evidence type="ECO:0000313" key="1">
    <source>
        <dbReference type="EMBL" id="CCC41917.1"/>
    </source>
</evidence>
<dbReference type="Proteomes" id="UP000007954">
    <property type="component" value="Plasmid PL100"/>
</dbReference>
<dbReference type="KEGG" id="hwc:Hqrw_5041"/>
<dbReference type="EMBL" id="FR746100">
    <property type="protein sequence ID" value="CCC41917.1"/>
    <property type="molecule type" value="Genomic_DNA"/>
</dbReference>
<evidence type="ECO:0000313" key="2">
    <source>
        <dbReference type="Proteomes" id="UP000007954"/>
    </source>
</evidence>
<gene>
    <name evidence="1" type="ordered locus">Hqrw_5041</name>
</gene>
<dbReference type="AlphaFoldDB" id="G0LNB1"/>
<sequence length="60" mass="7010">MDESGQALAGVISGITQKYSESERDALLQRRWAETDVEFRIGEYRIQEAHRDQIRDRLSK</sequence>
<reference evidence="1 2" key="1">
    <citation type="journal article" date="2011" name="PLoS ONE">
        <title>Haloquadratum walsbyi: limited diversity in a global pond.</title>
        <authorList>
            <person name="Dyall-Smith M."/>
            <person name="Pfeiffer F."/>
            <person name="Klee K."/>
            <person name="Palm P."/>
            <person name="Gross K."/>
            <person name="Schuster S.C."/>
            <person name="Rampp M."/>
            <person name="Oesterhelt D."/>
        </authorList>
    </citation>
    <scope>NUCLEOTIDE SEQUENCE [LARGE SCALE GENOMIC DNA]</scope>
    <source>
        <strain evidence="2">DSM 16854 / JCM 12705 / C23</strain>
        <plasmid evidence="2">Plasmid PL100</plasmid>
    </source>
</reference>
<organism evidence="1 2">
    <name type="scientific">Haloquadratum walsbyi (strain DSM 16854 / JCM 12705 / C23)</name>
    <dbReference type="NCBI Taxonomy" id="768065"/>
    <lineage>
        <taxon>Archaea</taxon>
        <taxon>Methanobacteriati</taxon>
        <taxon>Methanobacteriota</taxon>
        <taxon>Stenosarchaea group</taxon>
        <taxon>Halobacteria</taxon>
        <taxon>Halobacteriales</taxon>
        <taxon>Haloferacaceae</taxon>
        <taxon>Haloquadratum</taxon>
    </lineage>
</organism>